<feature type="region of interest" description="Disordered" evidence="1">
    <location>
        <begin position="1"/>
        <end position="26"/>
    </location>
</feature>
<dbReference type="Proteomes" id="UP000784435">
    <property type="component" value="Unassembled WGS sequence"/>
</dbReference>
<protein>
    <submittedName>
        <fullName evidence="2">Uncharacterized protein</fullName>
    </submittedName>
</protein>
<proteinExistence type="predicted"/>
<gene>
    <name evidence="2" type="ORF">K8V08_13600</name>
</gene>
<evidence type="ECO:0000313" key="2">
    <source>
        <dbReference type="EMBL" id="HJG81434.1"/>
    </source>
</evidence>
<comment type="caution">
    <text evidence="2">The sequence shown here is derived from an EMBL/GenBank/DDBJ whole genome shotgun (WGS) entry which is preliminary data.</text>
</comment>
<reference evidence="2" key="2">
    <citation type="submission" date="2021-09" db="EMBL/GenBank/DDBJ databases">
        <authorList>
            <person name="Gilroy R."/>
        </authorList>
    </citation>
    <scope>NUCLEOTIDE SEQUENCE</scope>
    <source>
        <strain evidence="2">ChiGjej5B5-7349</strain>
    </source>
</reference>
<sequence>MSDQTDPVPTTPDEERIVDDPTTLDPTAEDIRDAAAEAGDLPLIAEELADRDIAQQMGSVEPGAEGPPGSGIEDADDALVESSDDAGEIGDASGSESDLAADLQPAAEQGHRPGDEMVADGDDPSEAADLPD</sequence>
<dbReference type="EMBL" id="DYUK01000317">
    <property type="protein sequence ID" value="HJG81434.1"/>
    <property type="molecule type" value="Genomic_DNA"/>
</dbReference>
<name>A0A921SQ60_9MICO</name>
<evidence type="ECO:0000256" key="1">
    <source>
        <dbReference type="SAM" id="MobiDB-lite"/>
    </source>
</evidence>
<organism evidence="2 3">
    <name type="scientific">Brevibacterium senegalense</name>
    <dbReference type="NCBI Taxonomy" id="1033736"/>
    <lineage>
        <taxon>Bacteria</taxon>
        <taxon>Bacillati</taxon>
        <taxon>Actinomycetota</taxon>
        <taxon>Actinomycetes</taxon>
        <taxon>Micrococcales</taxon>
        <taxon>Brevibacteriaceae</taxon>
        <taxon>Brevibacterium</taxon>
    </lineage>
</organism>
<feature type="compositionally biased region" description="Acidic residues" evidence="1">
    <location>
        <begin position="73"/>
        <end position="88"/>
    </location>
</feature>
<feature type="compositionally biased region" description="Acidic residues" evidence="1">
    <location>
        <begin position="117"/>
        <end position="132"/>
    </location>
</feature>
<dbReference type="AlphaFoldDB" id="A0A921SQ60"/>
<evidence type="ECO:0000313" key="3">
    <source>
        <dbReference type="Proteomes" id="UP000784435"/>
    </source>
</evidence>
<accession>A0A921SQ60</accession>
<feature type="region of interest" description="Disordered" evidence="1">
    <location>
        <begin position="56"/>
        <end position="132"/>
    </location>
</feature>
<reference evidence="2" key="1">
    <citation type="journal article" date="2021" name="PeerJ">
        <title>Extensive microbial diversity within the chicken gut microbiome revealed by metagenomics and culture.</title>
        <authorList>
            <person name="Gilroy R."/>
            <person name="Ravi A."/>
            <person name="Getino M."/>
            <person name="Pursley I."/>
            <person name="Horton D.L."/>
            <person name="Alikhan N.F."/>
            <person name="Baker D."/>
            <person name="Gharbi K."/>
            <person name="Hall N."/>
            <person name="Watson M."/>
            <person name="Adriaenssens E.M."/>
            <person name="Foster-Nyarko E."/>
            <person name="Jarju S."/>
            <person name="Secka A."/>
            <person name="Antonio M."/>
            <person name="Oren A."/>
            <person name="Chaudhuri R.R."/>
            <person name="La Ragione R."/>
            <person name="Hildebrand F."/>
            <person name="Pallen M.J."/>
        </authorList>
    </citation>
    <scope>NUCLEOTIDE SEQUENCE</scope>
    <source>
        <strain evidence="2">ChiGjej5B5-7349</strain>
    </source>
</reference>